<gene>
    <name evidence="2" type="ORF">V5799_015714</name>
</gene>
<dbReference type="EMBL" id="JARKHS020006094">
    <property type="protein sequence ID" value="KAK8782937.1"/>
    <property type="molecule type" value="Genomic_DNA"/>
</dbReference>
<evidence type="ECO:0000256" key="1">
    <source>
        <dbReference type="SAM" id="Phobius"/>
    </source>
</evidence>
<name>A0AAQ4F707_AMBAM</name>
<keyword evidence="3" id="KW-1185">Reference proteome</keyword>
<evidence type="ECO:0000313" key="2">
    <source>
        <dbReference type="EMBL" id="KAK8782937.1"/>
    </source>
</evidence>
<evidence type="ECO:0000313" key="3">
    <source>
        <dbReference type="Proteomes" id="UP001321473"/>
    </source>
</evidence>
<keyword evidence="1" id="KW-0812">Transmembrane</keyword>
<proteinExistence type="predicted"/>
<dbReference type="AlphaFoldDB" id="A0AAQ4F707"/>
<accession>A0AAQ4F707</accession>
<dbReference type="Proteomes" id="UP001321473">
    <property type="component" value="Unassembled WGS sequence"/>
</dbReference>
<reference evidence="2 3" key="1">
    <citation type="journal article" date="2023" name="Arcadia Sci">
        <title>De novo assembly of a long-read Amblyomma americanum tick genome.</title>
        <authorList>
            <person name="Chou S."/>
            <person name="Poskanzer K.E."/>
            <person name="Rollins M."/>
            <person name="Thuy-Boun P.S."/>
        </authorList>
    </citation>
    <scope>NUCLEOTIDE SEQUENCE [LARGE SCALE GENOMIC DNA]</scope>
    <source>
        <strain evidence="2">F_SG_1</strain>
        <tissue evidence="2">Salivary glands</tissue>
    </source>
</reference>
<organism evidence="2 3">
    <name type="scientific">Amblyomma americanum</name>
    <name type="common">Lone star tick</name>
    <dbReference type="NCBI Taxonomy" id="6943"/>
    <lineage>
        <taxon>Eukaryota</taxon>
        <taxon>Metazoa</taxon>
        <taxon>Ecdysozoa</taxon>
        <taxon>Arthropoda</taxon>
        <taxon>Chelicerata</taxon>
        <taxon>Arachnida</taxon>
        <taxon>Acari</taxon>
        <taxon>Parasitiformes</taxon>
        <taxon>Ixodida</taxon>
        <taxon>Ixodoidea</taxon>
        <taxon>Ixodidae</taxon>
        <taxon>Amblyomminae</taxon>
        <taxon>Amblyomma</taxon>
    </lineage>
</organism>
<keyword evidence="1" id="KW-1133">Transmembrane helix</keyword>
<keyword evidence="1" id="KW-0472">Membrane</keyword>
<sequence>MDLGFMDLGKKHLDLETHGWILLFYLLTEQEVRRIYLRTSLAYGFVIVLVFLGFWCSGPFPSDVNQIRSIGKGQGEVSGIHQRHSQSLLNSQAVQTH</sequence>
<feature type="transmembrane region" description="Helical" evidence="1">
    <location>
        <begin position="35"/>
        <end position="55"/>
    </location>
</feature>
<protein>
    <submittedName>
        <fullName evidence="2">Uncharacterized protein</fullName>
    </submittedName>
</protein>
<comment type="caution">
    <text evidence="2">The sequence shown here is derived from an EMBL/GenBank/DDBJ whole genome shotgun (WGS) entry which is preliminary data.</text>
</comment>